<dbReference type="EMBL" id="RWGY01000031">
    <property type="protein sequence ID" value="TVU13664.1"/>
    <property type="molecule type" value="Genomic_DNA"/>
</dbReference>
<feature type="compositionally biased region" description="Polar residues" evidence="1">
    <location>
        <begin position="438"/>
        <end position="451"/>
    </location>
</feature>
<keyword evidence="3" id="KW-1185">Reference proteome</keyword>
<feature type="compositionally biased region" description="Basic residues" evidence="1">
    <location>
        <begin position="152"/>
        <end position="173"/>
    </location>
</feature>
<feature type="region of interest" description="Disordered" evidence="1">
    <location>
        <begin position="73"/>
        <end position="175"/>
    </location>
</feature>
<evidence type="ECO:0000256" key="1">
    <source>
        <dbReference type="SAM" id="MobiDB-lite"/>
    </source>
</evidence>
<comment type="caution">
    <text evidence="2">The sequence shown here is derived from an EMBL/GenBank/DDBJ whole genome shotgun (WGS) entry which is preliminary data.</text>
</comment>
<reference evidence="2 3" key="1">
    <citation type="journal article" date="2019" name="Sci. Rep.">
        <title>A high-quality genome of Eragrostis curvula grass provides insights into Poaceae evolution and supports new strategies to enhance forage quality.</title>
        <authorList>
            <person name="Carballo J."/>
            <person name="Santos B.A.C.M."/>
            <person name="Zappacosta D."/>
            <person name="Garbus I."/>
            <person name="Selva J.P."/>
            <person name="Gallo C.A."/>
            <person name="Diaz A."/>
            <person name="Albertini E."/>
            <person name="Caccamo M."/>
            <person name="Echenique V."/>
        </authorList>
    </citation>
    <scope>NUCLEOTIDE SEQUENCE [LARGE SCALE GENOMIC DNA]</scope>
    <source>
        <strain evidence="3">cv. Victoria</strain>
        <tissue evidence="2">Leaf</tissue>
    </source>
</reference>
<dbReference type="OrthoDB" id="1920576at2759"/>
<dbReference type="PANTHER" id="PTHR32010">
    <property type="entry name" value="PHOTOSYSTEM II STABILITY/ASSEMBLY FACTOR HCF136, CHLOROPLASTIC"/>
    <property type="match status" value="1"/>
</dbReference>
<feature type="compositionally biased region" description="Low complexity" evidence="1">
    <location>
        <begin position="81"/>
        <end position="99"/>
    </location>
</feature>
<dbReference type="Gramene" id="TVU13664">
    <property type="protein sequence ID" value="TVU13664"/>
    <property type="gene ID" value="EJB05_37084"/>
</dbReference>
<dbReference type="AlphaFoldDB" id="A0A5J9TQP5"/>
<feature type="region of interest" description="Disordered" evidence="1">
    <location>
        <begin position="434"/>
        <end position="457"/>
    </location>
</feature>
<protein>
    <submittedName>
        <fullName evidence="2">Uncharacterized protein</fullName>
    </submittedName>
</protein>
<dbReference type="Pfam" id="PF05623">
    <property type="entry name" value="DUF789"/>
    <property type="match status" value="2"/>
</dbReference>
<dbReference type="Proteomes" id="UP000324897">
    <property type="component" value="Unassembled WGS sequence"/>
</dbReference>
<gene>
    <name evidence="2" type="ORF">EJB05_37084</name>
</gene>
<proteinExistence type="predicted"/>
<organism evidence="2 3">
    <name type="scientific">Eragrostis curvula</name>
    <name type="common">weeping love grass</name>
    <dbReference type="NCBI Taxonomy" id="38414"/>
    <lineage>
        <taxon>Eukaryota</taxon>
        <taxon>Viridiplantae</taxon>
        <taxon>Streptophyta</taxon>
        <taxon>Embryophyta</taxon>
        <taxon>Tracheophyta</taxon>
        <taxon>Spermatophyta</taxon>
        <taxon>Magnoliopsida</taxon>
        <taxon>Liliopsida</taxon>
        <taxon>Poales</taxon>
        <taxon>Poaceae</taxon>
        <taxon>PACMAD clade</taxon>
        <taxon>Chloridoideae</taxon>
        <taxon>Eragrostideae</taxon>
        <taxon>Eragrostidinae</taxon>
        <taxon>Eragrostis</taxon>
    </lineage>
</organism>
<sequence length="888" mass="98199">MLTGHAMVNGTSDAAVNRRPRRLFGRLSERKNPVNAQFERQVAHFESRQQQQRCIVLTVIPINFYRDFQSLSPGENGNIHPSSEPTSPEGSLEPSSSPPIILLQFNVPDESHRRWQDNSSRLLEEKSSTSNSMPNSDFLVNSFTKPSVNARHTARRKSKKKSKKQKQRCRKPTGRSEVKCRESNCTAPVIEVGDCEDLTLSPKGVGDILFEEIFSPNSSVKEASEEAPESENDNEYHCCSCASVSSASYCDEIELPRSTTLCPGLFGQYTTDSEFTGSSQETCYAGYSMNCSNDTNTLLIFRDECGPDSCKMTECCSFSSGVDEVWLEKPNYGSGICSQDSSSRGNGFQAVHVCSGTSSDSGFHLVISKKRARKEKKMSLWKNASSFTHGWNEKHADSSSRQMSREHNTEDWPHIQSHVGGIQTQHVTLKHPTKNFTHKPSNVGTETQNGVPSKDSKKVSDAVHIKESNPCEMTSNSSSEPTTLKFSKGNGISESGKSTVHTLGGLLTQKRVLQDSDRATDASDPVSGVSSPCFKSTSTDLVVGCATVSSVEGNCGSQEFFDSGTHLVEMIKVVNDAYRAQVAVDVHFAAGYPITNLESFIHSATPTISPIPRLRRSNCSWGENCRDSVCQHDVSSVSLRSIWEWYEEPGCYGLEVRAESDLSSKTSCSNNSEFLAYFVPYLSAIQLFGWSRKNRNHSFGVQGREVLKSSSTASSHPVSSKSHKPIKELVSSANVSDHRVLGDPEKLQNVKLCDLHPASWYCVAWYPVYRVPRGNLRAAFLTYHSLGKLVTEKCSPDMAVEYNRIVSPVVGLQSYNDKGEQWFQLRCSDFKLSPSDDASKTSRAEVLKERLRTLKMGALAMSRAVTPNGTGKSVNHHPDYEFFLSRCT</sequence>
<name>A0A5J9TQP5_9POAL</name>
<evidence type="ECO:0000313" key="2">
    <source>
        <dbReference type="EMBL" id="TVU13664.1"/>
    </source>
</evidence>
<dbReference type="PANTHER" id="PTHR32010:SF19">
    <property type="entry name" value="OS04G0675000 PROTEIN"/>
    <property type="match status" value="1"/>
</dbReference>
<feature type="compositionally biased region" description="Polar residues" evidence="1">
    <location>
        <begin position="128"/>
        <end position="147"/>
    </location>
</feature>
<feature type="compositionally biased region" description="Basic and acidic residues" evidence="1">
    <location>
        <begin position="109"/>
        <end position="127"/>
    </location>
</feature>
<evidence type="ECO:0000313" key="3">
    <source>
        <dbReference type="Proteomes" id="UP000324897"/>
    </source>
</evidence>
<accession>A0A5J9TQP5</accession>
<dbReference type="InterPro" id="IPR008507">
    <property type="entry name" value="DUF789"/>
</dbReference>